<dbReference type="NCBIfam" id="TIGR01947">
    <property type="entry name" value="rnfG"/>
    <property type="match status" value="1"/>
</dbReference>
<sequence length="190" mass="19485">MNETNKQSSIFAPIAALGLTCLIVTALLAVTNFFTAPVIAEQSGNKANAARLLVLPEGDDFSLIDLPEGAAESGVTEIARAGNGAGYTVTVVTPGYHGDITAMFGIGPDGKISGVEVLEHTETQGLGERIVTPEFRQQFTGKSGVLNLVKGGANTEQDIEALAGATVSSTAMTNAANAALAAYEQSKEVS</sequence>
<comment type="cofactor">
    <cofactor evidence="6">
        <name>FMN</name>
        <dbReference type="ChEBI" id="CHEBI:58210"/>
    </cofactor>
</comment>
<dbReference type="GO" id="GO:0022900">
    <property type="term" value="P:electron transport chain"/>
    <property type="evidence" value="ECO:0007669"/>
    <property type="project" value="UniProtKB-UniRule"/>
</dbReference>
<evidence type="ECO:0000313" key="8">
    <source>
        <dbReference type="EMBL" id="MBC8546774.1"/>
    </source>
</evidence>
<keyword evidence="4 6" id="KW-0288">FMN</keyword>
<keyword evidence="6" id="KW-0472">Membrane</keyword>
<dbReference type="PANTHER" id="PTHR36118">
    <property type="entry name" value="ION-TRANSLOCATING OXIDOREDUCTASE COMPLEX SUBUNIT G"/>
    <property type="match status" value="1"/>
</dbReference>
<name>A0A926E080_9FIRM</name>
<dbReference type="GO" id="GO:0009055">
    <property type="term" value="F:electron transfer activity"/>
    <property type="evidence" value="ECO:0007669"/>
    <property type="project" value="InterPro"/>
</dbReference>
<dbReference type="EMBL" id="JACRST010000009">
    <property type="protein sequence ID" value="MBC8546774.1"/>
    <property type="molecule type" value="Genomic_DNA"/>
</dbReference>
<comment type="similarity">
    <text evidence="6">Belongs to the RnfG family.</text>
</comment>
<organism evidence="8 9">
    <name type="scientific">Ligaoa zhengdingensis</name>
    <dbReference type="NCBI Taxonomy" id="2763658"/>
    <lineage>
        <taxon>Bacteria</taxon>
        <taxon>Bacillati</taxon>
        <taxon>Bacillota</taxon>
        <taxon>Clostridia</taxon>
        <taxon>Eubacteriales</taxon>
        <taxon>Oscillospiraceae</taxon>
        <taxon>Ligaoa</taxon>
    </lineage>
</organism>
<evidence type="ECO:0000313" key="9">
    <source>
        <dbReference type="Proteomes" id="UP000653127"/>
    </source>
</evidence>
<keyword evidence="3 6" id="KW-0285">Flavoprotein</keyword>
<dbReference type="HAMAP" id="MF_00479">
    <property type="entry name" value="RsxG_RnfG"/>
    <property type="match status" value="1"/>
</dbReference>
<dbReference type="Proteomes" id="UP000653127">
    <property type="component" value="Unassembled WGS sequence"/>
</dbReference>
<dbReference type="SMART" id="SM00900">
    <property type="entry name" value="FMN_bind"/>
    <property type="match status" value="1"/>
</dbReference>
<evidence type="ECO:0000256" key="6">
    <source>
        <dbReference type="HAMAP-Rule" id="MF_00479"/>
    </source>
</evidence>
<evidence type="ECO:0000256" key="2">
    <source>
        <dbReference type="ARBA" id="ARBA00022553"/>
    </source>
</evidence>
<comment type="subunit">
    <text evidence="6">The complex is composed of six subunits: RnfA, RnfB, RnfC, RnfD, RnfE and RnfG.</text>
</comment>
<dbReference type="AlphaFoldDB" id="A0A926E080"/>
<dbReference type="RefSeq" id="WP_249282852.1">
    <property type="nucleotide sequence ID" value="NZ_JACRST010000009.1"/>
</dbReference>
<keyword evidence="5 6" id="KW-0249">Electron transport</keyword>
<comment type="subcellular location">
    <subcellularLocation>
        <location evidence="6">Cell membrane</location>
        <topology evidence="6">Single-pass membrane protein</topology>
    </subcellularLocation>
</comment>
<reference evidence="8" key="1">
    <citation type="submission" date="2020-08" db="EMBL/GenBank/DDBJ databases">
        <title>Genome public.</title>
        <authorList>
            <person name="Liu C."/>
            <person name="Sun Q."/>
        </authorList>
    </citation>
    <scope>NUCLEOTIDE SEQUENCE</scope>
    <source>
        <strain evidence="8">NSJ-31</strain>
    </source>
</reference>
<comment type="function">
    <text evidence="6">Part of a membrane-bound complex that couples electron transfer with translocation of ions across the membrane.</text>
</comment>
<dbReference type="InterPro" id="IPR007329">
    <property type="entry name" value="FMN-bd"/>
</dbReference>
<dbReference type="GO" id="GO:0010181">
    <property type="term" value="F:FMN binding"/>
    <property type="evidence" value="ECO:0007669"/>
    <property type="project" value="InterPro"/>
</dbReference>
<feature type="modified residue" description="FMN phosphoryl threonine" evidence="6">
    <location>
        <position position="166"/>
    </location>
</feature>
<keyword evidence="9" id="KW-1185">Reference proteome</keyword>
<keyword evidence="6" id="KW-1278">Translocase</keyword>
<feature type="domain" description="FMN-binding" evidence="7">
    <location>
        <begin position="95"/>
        <end position="183"/>
    </location>
</feature>
<proteinExistence type="inferred from homology"/>
<dbReference type="PIRSF" id="PIRSF006091">
    <property type="entry name" value="E_trnsport_RnfG"/>
    <property type="match status" value="1"/>
</dbReference>
<evidence type="ECO:0000256" key="1">
    <source>
        <dbReference type="ARBA" id="ARBA00022448"/>
    </source>
</evidence>
<dbReference type="EC" id="7.-.-.-" evidence="6"/>
<evidence type="ECO:0000256" key="3">
    <source>
        <dbReference type="ARBA" id="ARBA00022630"/>
    </source>
</evidence>
<keyword evidence="6" id="KW-1133">Transmembrane helix</keyword>
<evidence type="ECO:0000256" key="4">
    <source>
        <dbReference type="ARBA" id="ARBA00022643"/>
    </source>
</evidence>
<keyword evidence="6" id="KW-1003">Cell membrane</keyword>
<protein>
    <recommendedName>
        <fullName evidence="6">Ion-translocating oxidoreductase complex subunit G</fullName>
        <ecNumber evidence="6">7.-.-.-</ecNumber>
    </recommendedName>
    <alternativeName>
        <fullName evidence="6">Rnf electron transport complex subunit G</fullName>
    </alternativeName>
</protein>
<keyword evidence="1 6" id="KW-0813">Transport</keyword>
<comment type="caution">
    <text evidence="8">The sequence shown here is derived from an EMBL/GenBank/DDBJ whole genome shotgun (WGS) entry which is preliminary data.</text>
</comment>
<keyword evidence="2 6" id="KW-0597">Phosphoprotein</keyword>
<evidence type="ECO:0000259" key="7">
    <source>
        <dbReference type="SMART" id="SM00900"/>
    </source>
</evidence>
<evidence type="ECO:0000256" key="5">
    <source>
        <dbReference type="ARBA" id="ARBA00022982"/>
    </source>
</evidence>
<keyword evidence="6" id="KW-0812">Transmembrane</keyword>
<dbReference type="GO" id="GO:0005886">
    <property type="term" value="C:plasma membrane"/>
    <property type="evidence" value="ECO:0007669"/>
    <property type="project" value="UniProtKB-SubCell"/>
</dbReference>
<dbReference type="Pfam" id="PF04205">
    <property type="entry name" value="FMN_bind"/>
    <property type="match status" value="1"/>
</dbReference>
<dbReference type="InterPro" id="IPR010209">
    <property type="entry name" value="Ion_transpt_RnfG/RsxG"/>
</dbReference>
<accession>A0A926E080</accession>
<gene>
    <name evidence="6" type="primary">rnfG</name>
    <name evidence="8" type="ORF">H8711_07475</name>
</gene>
<dbReference type="PANTHER" id="PTHR36118:SF1">
    <property type="entry name" value="ION-TRANSLOCATING OXIDOREDUCTASE COMPLEX SUBUNIT G"/>
    <property type="match status" value="1"/>
</dbReference>